<dbReference type="InterPro" id="IPR036734">
    <property type="entry name" value="Neur_chan_lig-bd_sf"/>
</dbReference>
<protein>
    <recommendedName>
        <fullName evidence="1">Neurotransmitter-gated ion-channel ligand-binding domain-containing protein</fullName>
    </recommendedName>
</protein>
<evidence type="ECO:0000259" key="1">
    <source>
        <dbReference type="Pfam" id="PF02931"/>
    </source>
</evidence>
<evidence type="ECO:0000313" key="3">
    <source>
        <dbReference type="Proteomes" id="UP000828390"/>
    </source>
</evidence>
<reference evidence="2" key="1">
    <citation type="journal article" date="2019" name="bioRxiv">
        <title>The Genome of the Zebra Mussel, Dreissena polymorpha: A Resource for Invasive Species Research.</title>
        <authorList>
            <person name="McCartney M.A."/>
            <person name="Auch B."/>
            <person name="Kono T."/>
            <person name="Mallez S."/>
            <person name="Zhang Y."/>
            <person name="Obille A."/>
            <person name="Becker A."/>
            <person name="Abrahante J.E."/>
            <person name="Garbe J."/>
            <person name="Badalamenti J.P."/>
            <person name="Herman A."/>
            <person name="Mangelson H."/>
            <person name="Liachko I."/>
            <person name="Sullivan S."/>
            <person name="Sone E.D."/>
            <person name="Koren S."/>
            <person name="Silverstein K.A.T."/>
            <person name="Beckman K.B."/>
            <person name="Gohl D.M."/>
        </authorList>
    </citation>
    <scope>NUCLEOTIDE SEQUENCE</scope>
    <source>
        <strain evidence="2">Duluth1</strain>
        <tissue evidence="2">Whole animal</tissue>
    </source>
</reference>
<name>A0A9D4GT75_DREPO</name>
<gene>
    <name evidence="2" type="ORF">DPMN_124763</name>
</gene>
<proteinExistence type="predicted"/>
<dbReference type="Pfam" id="PF02931">
    <property type="entry name" value="Neur_chan_LBD"/>
    <property type="match status" value="1"/>
</dbReference>
<dbReference type="EMBL" id="JAIWYP010000005">
    <property type="protein sequence ID" value="KAH3822969.1"/>
    <property type="molecule type" value="Genomic_DNA"/>
</dbReference>
<dbReference type="InterPro" id="IPR006202">
    <property type="entry name" value="Neur_chan_lig-bd"/>
</dbReference>
<evidence type="ECO:0000313" key="2">
    <source>
        <dbReference type="EMBL" id="KAH3822969.1"/>
    </source>
</evidence>
<feature type="domain" description="Neurotransmitter-gated ion-channel ligand-binding" evidence="1">
    <location>
        <begin position="4"/>
        <end position="91"/>
    </location>
</feature>
<reference evidence="2" key="2">
    <citation type="submission" date="2020-11" db="EMBL/GenBank/DDBJ databases">
        <authorList>
            <person name="McCartney M.A."/>
            <person name="Auch B."/>
            <person name="Kono T."/>
            <person name="Mallez S."/>
            <person name="Becker A."/>
            <person name="Gohl D.M."/>
            <person name="Silverstein K.A.T."/>
            <person name="Koren S."/>
            <person name="Bechman K.B."/>
            <person name="Herman A."/>
            <person name="Abrahante J.E."/>
            <person name="Garbe J."/>
        </authorList>
    </citation>
    <scope>NUCLEOTIDE SEQUENCE</scope>
    <source>
        <strain evidence="2">Duluth1</strain>
        <tissue evidence="2">Whole animal</tissue>
    </source>
</reference>
<dbReference type="SUPFAM" id="SSF63712">
    <property type="entry name" value="Nicotinic receptor ligand binding domain-like"/>
    <property type="match status" value="1"/>
</dbReference>
<dbReference type="Gene3D" id="2.70.170.10">
    <property type="entry name" value="Neurotransmitter-gated ion-channel ligand-binding domain"/>
    <property type="match status" value="1"/>
</dbReference>
<dbReference type="GO" id="GO:0016020">
    <property type="term" value="C:membrane"/>
    <property type="evidence" value="ECO:0007669"/>
    <property type="project" value="InterPro"/>
</dbReference>
<comment type="caution">
    <text evidence="2">The sequence shown here is derived from an EMBL/GenBank/DDBJ whole genome shotgun (WGS) entry which is preliminary data.</text>
</comment>
<keyword evidence="3" id="KW-1185">Reference proteome</keyword>
<dbReference type="Proteomes" id="UP000828390">
    <property type="component" value="Unassembled WGS sequence"/>
</dbReference>
<sequence>MENETALLRKVLTDYAIGVRPSKQVNVTCNMRLENILKLDIVEQTLSVMATLFVTWKDNRLSWNPGKWKGLSVIYPRNIDIWKPVIVHANSTG</sequence>
<accession>A0A9D4GT75</accession>
<dbReference type="AlphaFoldDB" id="A0A9D4GT75"/>
<organism evidence="2 3">
    <name type="scientific">Dreissena polymorpha</name>
    <name type="common">Zebra mussel</name>
    <name type="synonym">Mytilus polymorpha</name>
    <dbReference type="NCBI Taxonomy" id="45954"/>
    <lineage>
        <taxon>Eukaryota</taxon>
        <taxon>Metazoa</taxon>
        <taxon>Spiralia</taxon>
        <taxon>Lophotrochozoa</taxon>
        <taxon>Mollusca</taxon>
        <taxon>Bivalvia</taxon>
        <taxon>Autobranchia</taxon>
        <taxon>Heteroconchia</taxon>
        <taxon>Euheterodonta</taxon>
        <taxon>Imparidentia</taxon>
        <taxon>Neoheterodontei</taxon>
        <taxon>Myida</taxon>
        <taxon>Dreissenoidea</taxon>
        <taxon>Dreissenidae</taxon>
        <taxon>Dreissena</taxon>
    </lineage>
</organism>
<dbReference type="GO" id="GO:0005230">
    <property type="term" value="F:extracellular ligand-gated monoatomic ion channel activity"/>
    <property type="evidence" value="ECO:0007669"/>
    <property type="project" value="InterPro"/>
</dbReference>